<protein>
    <submittedName>
        <fullName evidence="2">Uncharacterized protein</fullName>
    </submittedName>
</protein>
<feature type="compositionally biased region" description="Basic and acidic residues" evidence="1">
    <location>
        <begin position="76"/>
        <end position="87"/>
    </location>
</feature>
<reference evidence="2" key="1">
    <citation type="submission" date="2020-07" db="EMBL/GenBank/DDBJ databases">
        <title>The High-quality genome of the commercially important snow crab, Chionoecetes opilio.</title>
        <authorList>
            <person name="Jeong J.-H."/>
            <person name="Ryu S."/>
        </authorList>
    </citation>
    <scope>NUCLEOTIDE SEQUENCE</scope>
    <source>
        <strain evidence="2">MADBK_172401_WGS</strain>
        <tissue evidence="2">Digestive gland</tissue>
    </source>
</reference>
<feature type="compositionally biased region" description="Polar residues" evidence="1">
    <location>
        <begin position="62"/>
        <end position="73"/>
    </location>
</feature>
<name>A0A8J5D0U3_CHIOP</name>
<gene>
    <name evidence="2" type="ORF">GWK47_040625</name>
</gene>
<dbReference type="Proteomes" id="UP000770661">
    <property type="component" value="Unassembled WGS sequence"/>
</dbReference>
<organism evidence="2 3">
    <name type="scientific">Chionoecetes opilio</name>
    <name type="common">Atlantic snow crab</name>
    <name type="synonym">Cancer opilio</name>
    <dbReference type="NCBI Taxonomy" id="41210"/>
    <lineage>
        <taxon>Eukaryota</taxon>
        <taxon>Metazoa</taxon>
        <taxon>Ecdysozoa</taxon>
        <taxon>Arthropoda</taxon>
        <taxon>Crustacea</taxon>
        <taxon>Multicrustacea</taxon>
        <taxon>Malacostraca</taxon>
        <taxon>Eumalacostraca</taxon>
        <taxon>Eucarida</taxon>
        <taxon>Decapoda</taxon>
        <taxon>Pleocyemata</taxon>
        <taxon>Brachyura</taxon>
        <taxon>Eubrachyura</taxon>
        <taxon>Majoidea</taxon>
        <taxon>Majidae</taxon>
        <taxon>Chionoecetes</taxon>
    </lineage>
</organism>
<sequence>MSCAALAHKEAGQHPAVKPCDRWMLQTPQPNPSRRVPRLTGTPRETSRRLWCSGVPQGTGAGSTTPGCVTTASKSRHVDRENGAFQL</sequence>
<evidence type="ECO:0000313" key="2">
    <source>
        <dbReference type="EMBL" id="KAG0724410.1"/>
    </source>
</evidence>
<proteinExistence type="predicted"/>
<keyword evidence="3" id="KW-1185">Reference proteome</keyword>
<evidence type="ECO:0000313" key="3">
    <source>
        <dbReference type="Proteomes" id="UP000770661"/>
    </source>
</evidence>
<dbReference type="EMBL" id="JACEEZ010006966">
    <property type="protein sequence ID" value="KAG0724410.1"/>
    <property type="molecule type" value="Genomic_DNA"/>
</dbReference>
<evidence type="ECO:0000256" key="1">
    <source>
        <dbReference type="SAM" id="MobiDB-lite"/>
    </source>
</evidence>
<dbReference type="AlphaFoldDB" id="A0A8J5D0U3"/>
<accession>A0A8J5D0U3</accession>
<comment type="caution">
    <text evidence="2">The sequence shown here is derived from an EMBL/GenBank/DDBJ whole genome shotgun (WGS) entry which is preliminary data.</text>
</comment>
<feature type="region of interest" description="Disordered" evidence="1">
    <location>
        <begin position="1"/>
        <end position="87"/>
    </location>
</feature>